<organism evidence="1">
    <name type="scientific">freshwater metagenome</name>
    <dbReference type="NCBI Taxonomy" id="449393"/>
    <lineage>
        <taxon>unclassified sequences</taxon>
        <taxon>metagenomes</taxon>
        <taxon>ecological metagenomes</taxon>
    </lineage>
</organism>
<sequence>MVDGSCLVIRTDGGASVATSSREFGEFAILVSDLEVATGWVLKPEGLCKGDICYPVRNAGELSDGVNIDLASFAKLTNQSIVFDRGYEVVALGDSAPTRAESMSSLNAPDFKLPDIHGKQVSFSDFNRRKRLLLAWSSW</sequence>
<dbReference type="Gene3D" id="3.40.30.10">
    <property type="entry name" value="Glutaredoxin"/>
    <property type="match status" value="1"/>
</dbReference>
<dbReference type="InterPro" id="IPR036249">
    <property type="entry name" value="Thioredoxin-like_sf"/>
</dbReference>
<gene>
    <name evidence="1" type="ORF">UFOPK2855_00622</name>
</gene>
<dbReference type="AlphaFoldDB" id="A0A6J6ULJ6"/>
<protein>
    <submittedName>
        <fullName evidence="1">Unannotated protein</fullName>
    </submittedName>
</protein>
<proteinExistence type="predicted"/>
<dbReference type="SUPFAM" id="SSF52833">
    <property type="entry name" value="Thioredoxin-like"/>
    <property type="match status" value="1"/>
</dbReference>
<evidence type="ECO:0000313" key="1">
    <source>
        <dbReference type="EMBL" id="CAB4760115.1"/>
    </source>
</evidence>
<dbReference type="EMBL" id="CAEZZK010000105">
    <property type="protein sequence ID" value="CAB4760115.1"/>
    <property type="molecule type" value="Genomic_DNA"/>
</dbReference>
<name>A0A6J6ULJ6_9ZZZZ</name>
<reference evidence="1" key="1">
    <citation type="submission" date="2020-05" db="EMBL/GenBank/DDBJ databases">
        <authorList>
            <person name="Chiriac C."/>
            <person name="Salcher M."/>
            <person name="Ghai R."/>
            <person name="Kavagutti S V."/>
        </authorList>
    </citation>
    <scope>NUCLEOTIDE SEQUENCE</scope>
</reference>
<accession>A0A6J6ULJ6</accession>